<feature type="domain" description="Bromo" evidence="4">
    <location>
        <begin position="1276"/>
        <end position="1335"/>
    </location>
</feature>
<evidence type="ECO:0000256" key="2">
    <source>
        <dbReference type="PROSITE-ProRule" id="PRU00035"/>
    </source>
</evidence>
<proteinExistence type="predicted"/>
<sequence length="1413" mass="160589">MVYPPIGNESTSRSSLEQSTQSGLFQSQSPVPSLLLPHHHHHHQHHHHQHHNQQPQQQQQILYNPYNTIPTCIPPANQPQCIYTNPRRNPTNSITLRSQDSFHGVKSTKWKLRSLRVKEHQHNPNLQHPVPYAPAPPPSVILFDPIQTHLPTAPATPITSIYLNQSSTLFNHNGVYSNENYTNFPPNVISQPYYKPPEVQTYCLIDRPSSQNTFAHQQTVPLASTFYNASNTNVNHQNIKSFIASSSSNIYSNDVNNDNRIISNAVGPTQIYSNSLSSHALNLTNYSNDKFITNSSAELIGDLSIIKCPEKIFSHRDDKIISDNDRLLTVNNTDNDNEKSSTNNSNNIGIVKSQCDERFSDESSNFDFTIEAEKMVSALCNTTSCELDKDEEKETGVFNIVDKKLSSPKDNNINDDEDKHCEEIDKSYKPWYFNDFSTEIKLSSESIGTQTVDSFVDKTQYPELIKKTIYWGCNEADKILKNSPITSSRQSWLRNLSSATKIALTKSSTCFPVFSGDQIFSQDLINSLLRVSNGWLILDHYLNKQHHPNLNDKYDNDLIESFEKWQMSTNNLLENVIKTFINLEANNFFNDENISGNSTIINSSFPGDISLYVNYGLFGDPPAVTIPTSLTPTVESKSTNIFTRKSPYINNENRELKNRWSTGKESKLRTKWTITEHSKNTSEILEKNCSEKTNLNSFSKDLPINQISQLINSIEPQKKLHCNFFSSQTNDGSNKPNELSNINSILNPEIFQTDGNRQFWNPNIATNPLYNFTYNDTSLNNSLNKINLLNQVGTEKSYSHEGNTINLSAWFASMRNKRLPNVENTSSTWLTSTPSTPPIKFRETKNTVTSSSSLSSSCMDTNRQIRTLKNMRTIQCAPWTANHLIDDHQNSKSTPDEYDSSEDVRVYMKPGSYNVPKKKNQSRRSQRREAAMIKNNRPNLLNNDETLYTSSNSLIISRSNVSSSSSSTCSQDVQNKNATWKAACASAGLLLDALKARDNLKCSESDKIVNSTPKNSEKKKKHWKNFRDYDEKEHEINYEISKDNSGSVELSSTDAISIIPRDDHQKSNIKTDSWLIRTLNNVTSETNKEEQHDQEEPNDKMNNLPWTKASVSDKKSEKHSFSLETSHTIAVMTLVDVVGKATYSETVRRFSSTTKPTSASKITQQKNGERGKIENNPLDTIDECKNEEQDELIKQENTKMKSDKMIKLKKNKNSNDDRDWSVWYSSKRKQHNVSLGQTVLAKLESIHRTLWRMDVTHVLKCPMTNVKVMSGDNSSPTESISIEQYRKIVKGPMCLETIGYKLKNHEYRKVEYVIRDFRKIIHNSKLNYKNDKDSIEKIENLSKKLEELLQQNFADELLLHGKNCCSPIINQKSPNRCIISNNNAIINGSPSTTVICNGENEIALLCRKSTQTS</sequence>
<feature type="compositionally biased region" description="Basic residues" evidence="3">
    <location>
        <begin position="37"/>
        <end position="51"/>
    </location>
</feature>
<protein>
    <recommendedName>
        <fullName evidence="4">Bromo domain-containing protein</fullName>
    </recommendedName>
</protein>
<evidence type="ECO:0000313" key="5">
    <source>
        <dbReference type="EMBL" id="KAK0179094.1"/>
    </source>
</evidence>
<evidence type="ECO:0000256" key="3">
    <source>
        <dbReference type="SAM" id="MobiDB-lite"/>
    </source>
</evidence>
<comment type="caution">
    <text evidence="5">The sequence shown here is derived from an EMBL/GenBank/DDBJ whole genome shotgun (WGS) entry which is preliminary data.</text>
</comment>
<feature type="region of interest" description="Disordered" evidence="3">
    <location>
        <begin position="1082"/>
        <end position="1105"/>
    </location>
</feature>
<feature type="compositionally biased region" description="Polar residues" evidence="3">
    <location>
        <begin position="8"/>
        <end position="31"/>
    </location>
</feature>
<feature type="region of interest" description="Disordered" evidence="3">
    <location>
        <begin position="908"/>
        <end position="944"/>
    </location>
</feature>
<feature type="region of interest" description="Disordered" evidence="3">
    <location>
        <begin position="1152"/>
        <end position="1178"/>
    </location>
</feature>
<evidence type="ECO:0000313" key="6">
    <source>
        <dbReference type="Proteomes" id="UP001168972"/>
    </source>
</evidence>
<reference evidence="5" key="1">
    <citation type="journal article" date="2023" name="bioRxiv">
        <title>Scaffold-level genome assemblies of two parasitoid biocontrol wasps reveal the parthenogenesis mechanism and an associated novel virus.</title>
        <authorList>
            <person name="Inwood S."/>
            <person name="Skelly J."/>
            <person name="Guhlin J."/>
            <person name="Harrop T."/>
            <person name="Goldson S."/>
            <person name="Dearden P."/>
        </authorList>
    </citation>
    <scope>NUCLEOTIDE SEQUENCE</scope>
    <source>
        <strain evidence="5">Lincoln</strain>
        <tissue evidence="5">Whole body</tissue>
    </source>
</reference>
<evidence type="ECO:0000259" key="4">
    <source>
        <dbReference type="PROSITE" id="PS50014"/>
    </source>
</evidence>
<feature type="compositionally biased region" description="Polar residues" evidence="3">
    <location>
        <begin position="1152"/>
        <end position="1166"/>
    </location>
</feature>
<dbReference type="Proteomes" id="UP001168972">
    <property type="component" value="Unassembled WGS sequence"/>
</dbReference>
<gene>
    <name evidence="5" type="ORF">PV327_007917</name>
</gene>
<keyword evidence="1 2" id="KW-0103">Bromodomain</keyword>
<dbReference type="InterPro" id="IPR001487">
    <property type="entry name" value="Bromodomain"/>
</dbReference>
<evidence type="ECO:0000256" key="1">
    <source>
        <dbReference type="ARBA" id="ARBA00023117"/>
    </source>
</evidence>
<dbReference type="Pfam" id="PF00439">
    <property type="entry name" value="Bromodomain"/>
    <property type="match status" value="1"/>
</dbReference>
<feature type="region of interest" description="Disordered" evidence="3">
    <location>
        <begin position="1"/>
        <end position="58"/>
    </location>
</feature>
<dbReference type="PROSITE" id="PS50014">
    <property type="entry name" value="BROMODOMAIN_2"/>
    <property type="match status" value="1"/>
</dbReference>
<accession>A0AA39KZ39</accession>
<organism evidence="5 6">
    <name type="scientific">Microctonus hyperodae</name>
    <name type="common">Parasitoid wasp</name>
    <dbReference type="NCBI Taxonomy" id="165561"/>
    <lineage>
        <taxon>Eukaryota</taxon>
        <taxon>Metazoa</taxon>
        <taxon>Ecdysozoa</taxon>
        <taxon>Arthropoda</taxon>
        <taxon>Hexapoda</taxon>
        <taxon>Insecta</taxon>
        <taxon>Pterygota</taxon>
        <taxon>Neoptera</taxon>
        <taxon>Endopterygota</taxon>
        <taxon>Hymenoptera</taxon>
        <taxon>Apocrita</taxon>
        <taxon>Ichneumonoidea</taxon>
        <taxon>Braconidae</taxon>
        <taxon>Euphorinae</taxon>
        <taxon>Microctonus</taxon>
    </lineage>
</organism>
<dbReference type="EMBL" id="JAQQBR010000004">
    <property type="protein sequence ID" value="KAK0179094.1"/>
    <property type="molecule type" value="Genomic_DNA"/>
</dbReference>
<name>A0AA39KZ39_MICHY</name>
<reference evidence="5" key="2">
    <citation type="submission" date="2023-03" db="EMBL/GenBank/DDBJ databases">
        <authorList>
            <person name="Inwood S.N."/>
            <person name="Skelly J.G."/>
            <person name="Guhlin J."/>
            <person name="Harrop T.W.R."/>
            <person name="Goldson S.G."/>
            <person name="Dearden P.K."/>
        </authorList>
    </citation>
    <scope>NUCLEOTIDE SEQUENCE</scope>
    <source>
        <strain evidence="5">Lincoln</strain>
        <tissue evidence="5">Whole body</tissue>
    </source>
</reference>
<feature type="compositionally biased region" description="Basic residues" evidence="3">
    <location>
        <begin position="916"/>
        <end position="926"/>
    </location>
</feature>
<dbReference type="SUPFAM" id="SSF47370">
    <property type="entry name" value="Bromodomain"/>
    <property type="match status" value="1"/>
</dbReference>
<feature type="compositionally biased region" description="Basic and acidic residues" evidence="3">
    <location>
        <begin position="1086"/>
        <end position="1099"/>
    </location>
</feature>
<dbReference type="InterPro" id="IPR036427">
    <property type="entry name" value="Bromodomain-like_sf"/>
</dbReference>
<dbReference type="Gene3D" id="1.20.920.10">
    <property type="entry name" value="Bromodomain-like"/>
    <property type="match status" value="1"/>
</dbReference>
<keyword evidence="6" id="KW-1185">Reference proteome</keyword>
<dbReference type="SMART" id="SM00297">
    <property type="entry name" value="BROMO"/>
    <property type="match status" value="1"/>
</dbReference>